<gene>
    <name evidence="1" type="ORF">DSM5745_06517</name>
</gene>
<protein>
    <submittedName>
        <fullName evidence="1">Uncharacterized protein</fullName>
    </submittedName>
</protein>
<keyword evidence="2" id="KW-1185">Reference proteome</keyword>
<comment type="caution">
    <text evidence="1">The sequence shown here is derived from an EMBL/GenBank/DDBJ whole genome shotgun (WGS) entry which is preliminary data.</text>
</comment>
<dbReference type="Proteomes" id="UP000256690">
    <property type="component" value="Unassembled WGS sequence"/>
</dbReference>
<dbReference type="AlphaFoldDB" id="A0A3D8RR91"/>
<dbReference type="RefSeq" id="XP_026602837.1">
    <property type="nucleotide sequence ID" value="XM_026748533.1"/>
</dbReference>
<name>A0A3D8RR91_9EURO</name>
<dbReference type="EMBL" id="PVWQ01000007">
    <property type="protein sequence ID" value="RDW76525.1"/>
    <property type="molecule type" value="Genomic_DNA"/>
</dbReference>
<evidence type="ECO:0000313" key="2">
    <source>
        <dbReference type="Proteomes" id="UP000256690"/>
    </source>
</evidence>
<dbReference type="GeneID" id="38116887"/>
<organism evidence="1 2">
    <name type="scientific">Aspergillus mulundensis</name>
    <dbReference type="NCBI Taxonomy" id="1810919"/>
    <lineage>
        <taxon>Eukaryota</taxon>
        <taxon>Fungi</taxon>
        <taxon>Dikarya</taxon>
        <taxon>Ascomycota</taxon>
        <taxon>Pezizomycotina</taxon>
        <taxon>Eurotiomycetes</taxon>
        <taxon>Eurotiomycetidae</taxon>
        <taxon>Eurotiales</taxon>
        <taxon>Aspergillaceae</taxon>
        <taxon>Aspergillus</taxon>
        <taxon>Aspergillus subgen. Nidulantes</taxon>
    </lineage>
</organism>
<sequence length="73" mass="8079">MGSPQGPGDLQVIRRWQRANTLQDEQDPRCILHLRSGTSYRLAAAARRLWQVVEERNSPATTIASGSTIGFSV</sequence>
<evidence type="ECO:0000313" key="1">
    <source>
        <dbReference type="EMBL" id="RDW76525.1"/>
    </source>
</evidence>
<accession>A0A3D8RR91</accession>
<proteinExistence type="predicted"/>
<reference evidence="1 2" key="1">
    <citation type="journal article" date="2018" name="IMA Fungus">
        <title>IMA Genome-F 9: Draft genome sequence of Annulohypoxylon stygium, Aspergillus mulundensis, Berkeleyomyces basicola (syn. Thielaviopsis basicola), Ceratocystis smalleyi, two Cercospora beticola strains, Coleophoma cylindrospora, Fusarium fracticaudum, Phialophora cf. hyalina, and Morchella septimelata.</title>
        <authorList>
            <person name="Wingfield B.D."/>
            <person name="Bills G.F."/>
            <person name="Dong Y."/>
            <person name="Huang W."/>
            <person name="Nel W.J."/>
            <person name="Swalarsk-Parry B.S."/>
            <person name="Vaghefi N."/>
            <person name="Wilken P.M."/>
            <person name="An Z."/>
            <person name="de Beer Z.W."/>
            <person name="De Vos L."/>
            <person name="Chen L."/>
            <person name="Duong T.A."/>
            <person name="Gao Y."/>
            <person name="Hammerbacher A."/>
            <person name="Kikkert J.R."/>
            <person name="Li Y."/>
            <person name="Li H."/>
            <person name="Li K."/>
            <person name="Li Q."/>
            <person name="Liu X."/>
            <person name="Ma X."/>
            <person name="Naidoo K."/>
            <person name="Pethybridge S.J."/>
            <person name="Sun J."/>
            <person name="Steenkamp E.T."/>
            <person name="van der Nest M.A."/>
            <person name="van Wyk S."/>
            <person name="Wingfield M.J."/>
            <person name="Xiong C."/>
            <person name="Yue Q."/>
            <person name="Zhang X."/>
        </authorList>
    </citation>
    <scope>NUCLEOTIDE SEQUENCE [LARGE SCALE GENOMIC DNA]</scope>
    <source>
        <strain evidence="1 2">DSM 5745</strain>
    </source>
</reference>